<dbReference type="Proteomes" id="UP001189429">
    <property type="component" value="Unassembled WGS sequence"/>
</dbReference>
<protein>
    <submittedName>
        <fullName evidence="2">Uncharacterized protein</fullName>
    </submittedName>
</protein>
<evidence type="ECO:0000313" key="3">
    <source>
        <dbReference type="Proteomes" id="UP001189429"/>
    </source>
</evidence>
<proteinExistence type="predicted"/>
<feature type="non-terminal residue" evidence="2">
    <location>
        <position position="74"/>
    </location>
</feature>
<accession>A0ABN9RAX4</accession>
<dbReference type="EMBL" id="CAUYUJ010006096">
    <property type="protein sequence ID" value="CAK0816094.1"/>
    <property type="molecule type" value="Genomic_DNA"/>
</dbReference>
<feature type="region of interest" description="Disordered" evidence="1">
    <location>
        <begin position="1"/>
        <end position="74"/>
    </location>
</feature>
<evidence type="ECO:0000256" key="1">
    <source>
        <dbReference type="SAM" id="MobiDB-lite"/>
    </source>
</evidence>
<feature type="compositionally biased region" description="Basic and acidic residues" evidence="1">
    <location>
        <begin position="61"/>
        <end position="74"/>
    </location>
</feature>
<organism evidence="2 3">
    <name type="scientific">Prorocentrum cordatum</name>
    <dbReference type="NCBI Taxonomy" id="2364126"/>
    <lineage>
        <taxon>Eukaryota</taxon>
        <taxon>Sar</taxon>
        <taxon>Alveolata</taxon>
        <taxon>Dinophyceae</taxon>
        <taxon>Prorocentrales</taxon>
        <taxon>Prorocentraceae</taxon>
        <taxon>Prorocentrum</taxon>
    </lineage>
</organism>
<gene>
    <name evidence="2" type="ORF">PCOR1329_LOCUS19165</name>
</gene>
<keyword evidence="3" id="KW-1185">Reference proteome</keyword>
<reference evidence="2" key="1">
    <citation type="submission" date="2023-10" db="EMBL/GenBank/DDBJ databases">
        <authorList>
            <person name="Chen Y."/>
            <person name="Shah S."/>
            <person name="Dougan E. K."/>
            <person name="Thang M."/>
            <person name="Chan C."/>
        </authorList>
    </citation>
    <scope>NUCLEOTIDE SEQUENCE [LARGE SCALE GENOMIC DNA]</scope>
</reference>
<sequence>VPAHELRPRRPARAAPHGGRRAAAGERRRRARGSTGVRPAGGDRPLRRRRVCRAGRAGAVPRDRGAGAGRDHLH</sequence>
<evidence type="ECO:0000313" key="2">
    <source>
        <dbReference type="EMBL" id="CAK0816094.1"/>
    </source>
</evidence>
<name>A0ABN9RAX4_9DINO</name>
<feature type="non-terminal residue" evidence="2">
    <location>
        <position position="1"/>
    </location>
</feature>
<comment type="caution">
    <text evidence="2">The sequence shown here is derived from an EMBL/GenBank/DDBJ whole genome shotgun (WGS) entry which is preliminary data.</text>
</comment>